<dbReference type="AlphaFoldDB" id="A0AAN7FZ73"/>
<sequence>MNRRDWEDFVMERFDRAFAIVDWVNAYTSYSLRNLPIVRSDYGPILLDFEINQSFKRTPFRFERMWMTHPTCKEVVQKAWNFKVVGSKAYQLKNKLSNVRKDLISWNKQVFGKVENEIWLKQAQLQTIQNSIHTVDDVRKEKKKKKLFREELETLMHREEVMWSQKVRCNWVVLGDRNTRYFQTVVKQRRVRSRILQLNTDDGEKYWNLVKNDIFNYVQSFFHIGSLLKTNQTFITLIPKNSCPKNVNHFRPISLCNVIYKVISKIIVNSLKPFMDYLITPFQNAFIKGRNISDNILITHEIFDILGKMKGRKGCFGPLKIDMSVRTYVDHVKNICHLELANPLIKRTLLVIR</sequence>
<evidence type="ECO:0000313" key="3">
    <source>
        <dbReference type="Proteomes" id="UP001324115"/>
    </source>
</evidence>
<feature type="domain" description="Reverse transcriptase" evidence="1">
    <location>
        <begin position="239"/>
        <end position="303"/>
    </location>
</feature>
<name>A0AAN7FZ73_QUERU</name>
<proteinExistence type="predicted"/>
<organism evidence="2 3">
    <name type="scientific">Quercus rubra</name>
    <name type="common">Northern red oak</name>
    <name type="synonym">Quercus borealis</name>
    <dbReference type="NCBI Taxonomy" id="3512"/>
    <lineage>
        <taxon>Eukaryota</taxon>
        <taxon>Viridiplantae</taxon>
        <taxon>Streptophyta</taxon>
        <taxon>Embryophyta</taxon>
        <taxon>Tracheophyta</taxon>
        <taxon>Spermatophyta</taxon>
        <taxon>Magnoliopsida</taxon>
        <taxon>eudicotyledons</taxon>
        <taxon>Gunneridae</taxon>
        <taxon>Pentapetalae</taxon>
        <taxon>rosids</taxon>
        <taxon>fabids</taxon>
        <taxon>Fagales</taxon>
        <taxon>Fagaceae</taxon>
        <taxon>Quercus</taxon>
    </lineage>
</organism>
<dbReference type="PANTHER" id="PTHR46890:SF48">
    <property type="entry name" value="RNA-DIRECTED DNA POLYMERASE"/>
    <property type="match status" value="1"/>
</dbReference>
<accession>A0AAN7FZ73</accession>
<dbReference type="InterPro" id="IPR052343">
    <property type="entry name" value="Retrotransposon-Effector_Assoc"/>
</dbReference>
<keyword evidence="3" id="KW-1185">Reference proteome</keyword>
<reference evidence="2 3" key="1">
    <citation type="journal article" date="2023" name="G3 (Bethesda)">
        <title>A haplotype-resolved chromosome-scale genome for Quercus rubra L. provides insights into the genetics of adaptive traits for red oak species.</title>
        <authorList>
            <person name="Kapoor B."/>
            <person name="Jenkins J."/>
            <person name="Schmutz J."/>
            <person name="Zhebentyayeva T."/>
            <person name="Kuelheim C."/>
            <person name="Coggeshall M."/>
            <person name="Heim C."/>
            <person name="Lasky J.R."/>
            <person name="Leites L."/>
            <person name="Islam-Faridi N."/>
            <person name="Romero-Severson J."/>
            <person name="DeLeo V.L."/>
            <person name="Lucas S.M."/>
            <person name="Lazic D."/>
            <person name="Gailing O."/>
            <person name="Carlson J."/>
            <person name="Staton M."/>
        </authorList>
    </citation>
    <scope>NUCLEOTIDE SEQUENCE [LARGE SCALE GENOMIC DNA]</scope>
    <source>
        <strain evidence="2">Pseudo-F2</strain>
    </source>
</reference>
<evidence type="ECO:0000313" key="2">
    <source>
        <dbReference type="EMBL" id="KAK4602953.1"/>
    </source>
</evidence>
<dbReference type="Pfam" id="PF00078">
    <property type="entry name" value="RVT_1"/>
    <property type="match status" value="1"/>
</dbReference>
<dbReference type="EMBL" id="JAXUIC010000002">
    <property type="protein sequence ID" value="KAK4602953.1"/>
    <property type="molecule type" value="Genomic_DNA"/>
</dbReference>
<dbReference type="Proteomes" id="UP001324115">
    <property type="component" value="Unassembled WGS sequence"/>
</dbReference>
<dbReference type="InterPro" id="IPR000477">
    <property type="entry name" value="RT_dom"/>
</dbReference>
<comment type="caution">
    <text evidence="2">The sequence shown here is derived from an EMBL/GenBank/DDBJ whole genome shotgun (WGS) entry which is preliminary data.</text>
</comment>
<gene>
    <name evidence="2" type="ORF">RGQ29_011799</name>
</gene>
<dbReference type="PANTHER" id="PTHR46890">
    <property type="entry name" value="NON-LTR RETROLELEMENT REVERSE TRANSCRIPTASE-LIKE PROTEIN-RELATED"/>
    <property type="match status" value="1"/>
</dbReference>
<evidence type="ECO:0000259" key="1">
    <source>
        <dbReference type="Pfam" id="PF00078"/>
    </source>
</evidence>
<protein>
    <recommendedName>
        <fullName evidence="1">Reverse transcriptase domain-containing protein</fullName>
    </recommendedName>
</protein>